<name>A0ABD3QID9_9STRA</name>
<gene>
    <name evidence="2" type="ORF">HJC23_001123</name>
</gene>
<dbReference type="Proteomes" id="UP001516023">
    <property type="component" value="Unassembled WGS sequence"/>
</dbReference>
<dbReference type="EMBL" id="JABMIG020000034">
    <property type="protein sequence ID" value="KAL3800202.1"/>
    <property type="molecule type" value="Genomic_DNA"/>
</dbReference>
<evidence type="ECO:0000313" key="2">
    <source>
        <dbReference type="EMBL" id="KAL3800202.1"/>
    </source>
</evidence>
<protein>
    <submittedName>
        <fullName evidence="2">Uncharacterized protein</fullName>
    </submittedName>
</protein>
<dbReference type="AlphaFoldDB" id="A0ABD3QID9"/>
<evidence type="ECO:0000256" key="1">
    <source>
        <dbReference type="SAM" id="MobiDB-lite"/>
    </source>
</evidence>
<feature type="region of interest" description="Disordered" evidence="1">
    <location>
        <begin position="189"/>
        <end position="212"/>
    </location>
</feature>
<evidence type="ECO:0000313" key="3">
    <source>
        <dbReference type="Proteomes" id="UP001516023"/>
    </source>
</evidence>
<accession>A0ABD3QID9</accession>
<keyword evidence="3" id="KW-1185">Reference proteome</keyword>
<reference evidence="2 3" key="1">
    <citation type="journal article" date="2020" name="G3 (Bethesda)">
        <title>Improved Reference Genome for Cyclotella cryptica CCMP332, a Model for Cell Wall Morphogenesis, Salinity Adaptation, and Lipid Production in Diatoms (Bacillariophyta).</title>
        <authorList>
            <person name="Roberts W.R."/>
            <person name="Downey K.M."/>
            <person name="Ruck E.C."/>
            <person name="Traller J.C."/>
            <person name="Alverson A.J."/>
        </authorList>
    </citation>
    <scope>NUCLEOTIDE SEQUENCE [LARGE SCALE GENOMIC DNA]</scope>
    <source>
        <strain evidence="2 3">CCMP332</strain>
    </source>
</reference>
<proteinExistence type="predicted"/>
<sequence>MILAGIAISSELLGLQVDSNIVRTHYESNNSSEIKQQCAPELRLIERIVSNQRTAFMYGIALSGIVFASVPFSPRYLAVKIGGREKERVTKVAEEVARKEGTAWMHKGAAPEQSPADLVDTHPGARALAVSRHSYTIKEKQELVQAIHTLLSKGFSIHQTCPLFGLPHQYYYRFKKAVNKAVDDLEKANSGKHVSQAENAQEVGELDGDGRRNRKWCREGADEAVGGRVGC</sequence>
<comment type="caution">
    <text evidence="2">The sequence shown here is derived from an EMBL/GenBank/DDBJ whole genome shotgun (WGS) entry which is preliminary data.</text>
</comment>
<organism evidence="2 3">
    <name type="scientific">Cyclotella cryptica</name>
    <dbReference type="NCBI Taxonomy" id="29204"/>
    <lineage>
        <taxon>Eukaryota</taxon>
        <taxon>Sar</taxon>
        <taxon>Stramenopiles</taxon>
        <taxon>Ochrophyta</taxon>
        <taxon>Bacillariophyta</taxon>
        <taxon>Coscinodiscophyceae</taxon>
        <taxon>Thalassiosirophycidae</taxon>
        <taxon>Stephanodiscales</taxon>
        <taxon>Stephanodiscaceae</taxon>
        <taxon>Cyclotella</taxon>
    </lineage>
</organism>